<reference evidence="4 5" key="1">
    <citation type="submission" date="2018-08" db="EMBL/GenBank/DDBJ databases">
        <title>A genome reference for cultivated species of the human gut microbiota.</title>
        <authorList>
            <person name="Zou Y."/>
            <person name="Xue W."/>
            <person name="Luo G."/>
        </authorList>
    </citation>
    <scope>NUCLEOTIDE SEQUENCE [LARGE SCALE GENOMIC DNA]</scope>
    <source>
        <strain evidence="3 5">AM16-11</strain>
        <strain evidence="2 6">AM36-3AA</strain>
        <strain evidence="1 4">TF11-15AC</strain>
    </source>
</reference>
<proteinExistence type="predicted"/>
<dbReference type="Proteomes" id="UP000286104">
    <property type="component" value="Unassembled WGS sequence"/>
</dbReference>
<evidence type="ECO:0000313" key="3">
    <source>
        <dbReference type="EMBL" id="RHI24436.1"/>
    </source>
</evidence>
<dbReference type="Proteomes" id="UP000261052">
    <property type="component" value="Unassembled WGS sequence"/>
</dbReference>
<dbReference type="AlphaFoldDB" id="A0A3E4LXM3"/>
<gene>
    <name evidence="3" type="ORF">DW172_05285</name>
    <name evidence="2" type="ORF">DW848_06860</name>
    <name evidence="1" type="ORF">DXD13_10890</name>
</gene>
<name>A0A3E4LXM3_9FIRM</name>
<organism evidence="1 4">
    <name type="scientific">Agathobacter rectalis</name>
    <dbReference type="NCBI Taxonomy" id="39491"/>
    <lineage>
        <taxon>Bacteria</taxon>
        <taxon>Bacillati</taxon>
        <taxon>Bacillota</taxon>
        <taxon>Clostridia</taxon>
        <taxon>Lachnospirales</taxon>
        <taxon>Lachnospiraceae</taxon>
        <taxon>Agathobacter</taxon>
    </lineage>
</organism>
<dbReference type="Proteomes" id="UP000285865">
    <property type="component" value="Unassembled WGS sequence"/>
</dbReference>
<dbReference type="EMBL" id="QRKN01000002">
    <property type="protein sequence ID" value="RHI24436.1"/>
    <property type="molecule type" value="Genomic_DNA"/>
</dbReference>
<dbReference type="RefSeq" id="WP_117686276.1">
    <property type="nucleotide sequence ID" value="NZ_QRKN01000002.1"/>
</dbReference>
<evidence type="ECO:0000313" key="1">
    <source>
        <dbReference type="EMBL" id="RGK41852.1"/>
    </source>
</evidence>
<dbReference type="EMBL" id="QSQP01000013">
    <property type="protein sequence ID" value="RGK41852.1"/>
    <property type="molecule type" value="Genomic_DNA"/>
</dbReference>
<protein>
    <submittedName>
        <fullName evidence="1">Uncharacterized protein</fullName>
    </submittedName>
</protein>
<dbReference type="EMBL" id="QSHU01000007">
    <property type="protein sequence ID" value="RHC39669.1"/>
    <property type="molecule type" value="Genomic_DNA"/>
</dbReference>
<accession>A0A3E4LXM3</accession>
<evidence type="ECO:0000313" key="6">
    <source>
        <dbReference type="Proteomes" id="UP000286104"/>
    </source>
</evidence>
<sequence>MQYNVDKYAQFSPDGIVKFTHNGKIGNFKSADVMNKVKKYGDCLNVSDKGVELGILHINKLLFLDDKEVSEFVYKLIEYALLREDVRRDKRNKVRILSVL</sequence>
<evidence type="ECO:0000313" key="2">
    <source>
        <dbReference type="EMBL" id="RHC39669.1"/>
    </source>
</evidence>
<evidence type="ECO:0000313" key="4">
    <source>
        <dbReference type="Proteomes" id="UP000261052"/>
    </source>
</evidence>
<comment type="caution">
    <text evidence="1">The sequence shown here is derived from an EMBL/GenBank/DDBJ whole genome shotgun (WGS) entry which is preliminary data.</text>
</comment>
<evidence type="ECO:0000313" key="5">
    <source>
        <dbReference type="Proteomes" id="UP000285865"/>
    </source>
</evidence>